<dbReference type="InterPro" id="IPR006685">
    <property type="entry name" value="MscS_channel_2nd"/>
</dbReference>
<dbReference type="Gene3D" id="3.30.70.100">
    <property type="match status" value="1"/>
</dbReference>
<evidence type="ECO:0000259" key="9">
    <source>
        <dbReference type="Pfam" id="PF21082"/>
    </source>
</evidence>
<comment type="similarity">
    <text evidence="2">Belongs to the MscS (TC 1.A.23) family.</text>
</comment>
<dbReference type="GO" id="GO:0008381">
    <property type="term" value="F:mechanosensitive monoatomic ion channel activity"/>
    <property type="evidence" value="ECO:0007669"/>
    <property type="project" value="UniProtKB-ARBA"/>
</dbReference>
<dbReference type="Pfam" id="PF21088">
    <property type="entry name" value="MS_channel_1st"/>
    <property type="match status" value="1"/>
</dbReference>
<name>A0A437GW85_9SPHN</name>
<dbReference type="PANTHER" id="PTHR30347">
    <property type="entry name" value="POTASSIUM CHANNEL RELATED"/>
    <property type="match status" value="1"/>
</dbReference>
<accession>A0A437GW85</accession>
<keyword evidence="12" id="KW-1185">Reference proteome</keyword>
<feature type="domain" description="Mechanosensitive ion channel MscS C-terminal" evidence="9">
    <location>
        <begin position="246"/>
        <end position="328"/>
    </location>
</feature>
<dbReference type="InterPro" id="IPR011014">
    <property type="entry name" value="MscS_channel_TM-2"/>
</dbReference>
<feature type="domain" description="Mechanosensitive ion channel MscS" evidence="8">
    <location>
        <begin position="166"/>
        <end position="236"/>
    </location>
</feature>
<evidence type="ECO:0000256" key="2">
    <source>
        <dbReference type="ARBA" id="ARBA00008017"/>
    </source>
</evidence>
<protein>
    <submittedName>
        <fullName evidence="11">Mechanosensitive ion channel</fullName>
    </submittedName>
</protein>
<dbReference type="GO" id="GO:0005886">
    <property type="term" value="C:plasma membrane"/>
    <property type="evidence" value="ECO:0007669"/>
    <property type="project" value="UniProtKB-SubCell"/>
</dbReference>
<feature type="domain" description="Mechanosensitive ion channel transmembrane helices 2/3" evidence="10">
    <location>
        <begin position="124"/>
        <end position="164"/>
    </location>
</feature>
<dbReference type="SUPFAM" id="SSF82861">
    <property type="entry name" value="Mechanosensitive channel protein MscS (YggB), transmembrane region"/>
    <property type="match status" value="1"/>
</dbReference>
<dbReference type="OrthoDB" id="9799209at2"/>
<proteinExistence type="inferred from homology"/>
<organism evidence="11 12">
    <name type="scientific">Croceicoccus ponticola</name>
    <dbReference type="NCBI Taxonomy" id="2217664"/>
    <lineage>
        <taxon>Bacteria</taxon>
        <taxon>Pseudomonadati</taxon>
        <taxon>Pseudomonadota</taxon>
        <taxon>Alphaproteobacteria</taxon>
        <taxon>Sphingomonadales</taxon>
        <taxon>Erythrobacteraceae</taxon>
        <taxon>Croceicoccus</taxon>
    </lineage>
</organism>
<dbReference type="SUPFAM" id="SSF50182">
    <property type="entry name" value="Sm-like ribonucleoproteins"/>
    <property type="match status" value="1"/>
</dbReference>
<dbReference type="EMBL" id="RXOL01000005">
    <property type="protein sequence ID" value="RVQ66001.1"/>
    <property type="molecule type" value="Genomic_DNA"/>
</dbReference>
<dbReference type="Proteomes" id="UP000283003">
    <property type="component" value="Unassembled WGS sequence"/>
</dbReference>
<keyword evidence="3" id="KW-1003">Cell membrane</keyword>
<dbReference type="InterPro" id="IPR011066">
    <property type="entry name" value="MscS_channel_C_sf"/>
</dbReference>
<comment type="subcellular location">
    <subcellularLocation>
        <location evidence="1">Cell membrane</location>
        <topology evidence="1">Multi-pass membrane protein</topology>
    </subcellularLocation>
</comment>
<evidence type="ECO:0000256" key="1">
    <source>
        <dbReference type="ARBA" id="ARBA00004651"/>
    </source>
</evidence>
<dbReference type="Pfam" id="PF21082">
    <property type="entry name" value="MS_channel_3rd"/>
    <property type="match status" value="1"/>
</dbReference>
<dbReference type="InterPro" id="IPR049142">
    <property type="entry name" value="MS_channel_1st"/>
</dbReference>
<dbReference type="PANTHER" id="PTHR30347:SF1">
    <property type="entry name" value="MECHANOSENSITIVE CHANNEL MSCK"/>
    <property type="match status" value="1"/>
</dbReference>
<comment type="caution">
    <text evidence="11">The sequence shown here is derived from an EMBL/GenBank/DDBJ whole genome shotgun (WGS) entry which is preliminary data.</text>
</comment>
<evidence type="ECO:0000256" key="5">
    <source>
        <dbReference type="ARBA" id="ARBA00022989"/>
    </source>
</evidence>
<evidence type="ECO:0000259" key="10">
    <source>
        <dbReference type="Pfam" id="PF21088"/>
    </source>
</evidence>
<dbReference type="Gene3D" id="1.10.287.1260">
    <property type="match status" value="1"/>
</dbReference>
<sequence>MTVSAETPVPDPTATPVVPITDQVAASATQAAGAVADKDALKGADQIRDAVSEQSMTIAQIVDHLDAIGVTVGDTRFSIWSALLVVMVIAGVIIFARLASRGAHASLKRMTGLSPTQSLLVEKLVTMAVWAFAILVGIDLLGIDLTAFAVFSGAFGLAIGFGLQKTFGNLIAGMILLMDRSIKPGDVIAVTDMAGNETFGQIRKIGIRAISVTTRDEREYLIPNENLMINQVENWSYSSRNVRMQVPVGVSYNCDIHKAEELMLEAARSCKRVLELPAPSVWLSDFGESSVDFVIHCWIRDPEAGVGNVRSEVLKKLWDLFHEAGIEIPFPQRDINLRGNAQFDQLVAAISQRMDGKNEVKSVD</sequence>
<feature type="transmembrane region" description="Helical" evidence="7">
    <location>
        <begin position="79"/>
        <end position="99"/>
    </location>
</feature>
<dbReference type="SUPFAM" id="SSF82689">
    <property type="entry name" value="Mechanosensitive channel protein MscS (YggB), C-terminal domain"/>
    <property type="match status" value="1"/>
</dbReference>
<evidence type="ECO:0000256" key="4">
    <source>
        <dbReference type="ARBA" id="ARBA00022692"/>
    </source>
</evidence>
<evidence type="ECO:0000259" key="8">
    <source>
        <dbReference type="Pfam" id="PF00924"/>
    </source>
</evidence>
<keyword evidence="5 7" id="KW-1133">Transmembrane helix</keyword>
<dbReference type="InterPro" id="IPR052702">
    <property type="entry name" value="MscS-like_channel"/>
</dbReference>
<evidence type="ECO:0000256" key="7">
    <source>
        <dbReference type="SAM" id="Phobius"/>
    </source>
</evidence>
<dbReference type="InterPro" id="IPR010920">
    <property type="entry name" value="LSM_dom_sf"/>
</dbReference>
<feature type="transmembrane region" description="Helical" evidence="7">
    <location>
        <begin position="149"/>
        <end position="177"/>
    </location>
</feature>
<reference evidence="11 12" key="1">
    <citation type="submission" date="2018-12" db="EMBL/GenBank/DDBJ databases">
        <title>Croceicoccus ponticola sp. nov., a lipolytic bacterium isolated from seawater.</title>
        <authorList>
            <person name="Yoon J.-H."/>
        </authorList>
    </citation>
    <scope>NUCLEOTIDE SEQUENCE [LARGE SCALE GENOMIC DNA]</scope>
    <source>
        <strain evidence="11 12">GM-16</strain>
    </source>
</reference>
<dbReference type="AlphaFoldDB" id="A0A437GW85"/>
<evidence type="ECO:0000256" key="6">
    <source>
        <dbReference type="ARBA" id="ARBA00023136"/>
    </source>
</evidence>
<dbReference type="InterPro" id="IPR023408">
    <property type="entry name" value="MscS_beta-dom_sf"/>
</dbReference>
<feature type="transmembrane region" description="Helical" evidence="7">
    <location>
        <begin position="120"/>
        <end position="143"/>
    </location>
</feature>
<evidence type="ECO:0000313" key="11">
    <source>
        <dbReference type="EMBL" id="RVQ66001.1"/>
    </source>
</evidence>
<dbReference type="RefSeq" id="WP_127613103.1">
    <property type="nucleotide sequence ID" value="NZ_RXOL01000005.1"/>
</dbReference>
<evidence type="ECO:0000256" key="3">
    <source>
        <dbReference type="ARBA" id="ARBA00022475"/>
    </source>
</evidence>
<keyword evidence="4 7" id="KW-0812">Transmembrane</keyword>
<dbReference type="InterPro" id="IPR049278">
    <property type="entry name" value="MS_channel_C"/>
</dbReference>
<dbReference type="Pfam" id="PF00924">
    <property type="entry name" value="MS_channel_2nd"/>
    <property type="match status" value="1"/>
</dbReference>
<dbReference type="Gene3D" id="2.30.30.60">
    <property type="match status" value="1"/>
</dbReference>
<evidence type="ECO:0000313" key="12">
    <source>
        <dbReference type="Proteomes" id="UP000283003"/>
    </source>
</evidence>
<gene>
    <name evidence="11" type="ORF">EKN06_11650</name>
</gene>
<keyword evidence="6 7" id="KW-0472">Membrane</keyword>